<dbReference type="InterPro" id="IPR006574">
    <property type="entry name" value="PRY"/>
</dbReference>
<proteinExistence type="predicted"/>
<evidence type="ECO:0000313" key="2">
    <source>
        <dbReference type="EMBL" id="KAL0198696.1"/>
    </source>
</evidence>
<dbReference type="SUPFAM" id="SSF49899">
    <property type="entry name" value="Concanavalin A-like lectins/glucanases"/>
    <property type="match status" value="1"/>
</dbReference>
<dbReference type="Gene3D" id="2.60.120.920">
    <property type="match status" value="1"/>
</dbReference>
<dbReference type="InterPro" id="IPR013320">
    <property type="entry name" value="ConA-like_dom_sf"/>
</dbReference>
<evidence type="ECO:0000313" key="3">
    <source>
        <dbReference type="Proteomes" id="UP001529510"/>
    </source>
</evidence>
<gene>
    <name evidence="2" type="ORF">M9458_007236</name>
</gene>
<feature type="domain" description="SPRY-associated" evidence="1">
    <location>
        <begin position="1"/>
        <end position="53"/>
    </location>
</feature>
<name>A0ABD0RK23_CIRMR</name>
<sequence>SRLLTVDLNSVNYWLRLFEENTVITYSDTRLSYPDHPDRFDSWTMALCRESVTGRCYWE</sequence>
<reference evidence="2 3" key="1">
    <citation type="submission" date="2024-05" db="EMBL/GenBank/DDBJ databases">
        <title>Genome sequencing and assembly of Indian major carp, Cirrhinus mrigala (Hamilton, 1822).</title>
        <authorList>
            <person name="Mohindra V."/>
            <person name="Chowdhury L.M."/>
            <person name="Lal K."/>
            <person name="Jena J.K."/>
        </authorList>
    </citation>
    <scope>NUCLEOTIDE SEQUENCE [LARGE SCALE GENOMIC DNA]</scope>
    <source>
        <strain evidence="2">CM1030</strain>
        <tissue evidence="2">Blood</tissue>
    </source>
</reference>
<dbReference type="Proteomes" id="UP001529510">
    <property type="component" value="Unassembled WGS sequence"/>
</dbReference>
<protein>
    <recommendedName>
        <fullName evidence="1">SPRY-associated domain-containing protein</fullName>
    </recommendedName>
</protein>
<comment type="caution">
    <text evidence="2">The sequence shown here is derived from an EMBL/GenBank/DDBJ whole genome shotgun (WGS) entry which is preliminary data.</text>
</comment>
<dbReference type="AlphaFoldDB" id="A0ABD0RK23"/>
<dbReference type="SMART" id="SM00589">
    <property type="entry name" value="PRY"/>
    <property type="match status" value="1"/>
</dbReference>
<dbReference type="InterPro" id="IPR043136">
    <property type="entry name" value="B30.2/SPRY_sf"/>
</dbReference>
<feature type="non-terminal residue" evidence="2">
    <location>
        <position position="59"/>
    </location>
</feature>
<feature type="non-terminal residue" evidence="2">
    <location>
        <position position="1"/>
    </location>
</feature>
<keyword evidence="3" id="KW-1185">Reference proteome</keyword>
<accession>A0ABD0RK23</accession>
<organism evidence="2 3">
    <name type="scientific">Cirrhinus mrigala</name>
    <name type="common">Mrigala</name>
    <dbReference type="NCBI Taxonomy" id="683832"/>
    <lineage>
        <taxon>Eukaryota</taxon>
        <taxon>Metazoa</taxon>
        <taxon>Chordata</taxon>
        <taxon>Craniata</taxon>
        <taxon>Vertebrata</taxon>
        <taxon>Euteleostomi</taxon>
        <taxon>Actinopterygii</taxon>
        <taxon>Neopterygii</taxon>
        <taxon>Teleostei</taxon>
        <taxon>Ostariophysi</taxon>
        <taxon>Cypriniformes</taxon>
        <taxon>Cyprinidae</taxon>
        <taxon>Labeoninae</taxon>
        <taxon>Labeonini</taxon>
        <taxon>Cirrhinus</taxon>
    </lineage>
</organism>
<dbReference type="Pfam" id="PF13765">
    <property type="entry name" value="PRY"/>
    <property type="match status" value="1"/>
</dbReference>
<dbReference type="EMBL" id="JAMKFB020000003">
    <property type="protein sequence ID" value="KAL0198696.1"/>
    <property type="molecule type" value="Genomic_DNA"/>
</dbReference>
<evidence type="ECO:0000259" key="1">
    <source>
        <dbReference type="SMART" id="SM00589"/>
    </source>
</evidence>